<dbReference type="Gene3D" id="3.40.50.300">
    <property type="entry name" value="P-loop containing nucleotide triphosphate hydrolases"/>
    <property type="match status" value="1"/>
</dbReference>
<dbReference type="InterPro" id="IPR027417">
    <property type="entry name" value="P-loop_NTPase"/>
</dbReference>
<dbReference type="SUPFAM" id="SSF52540">
    <property type="entry name" value="P-loop containing nucleoside triphosphate hydrolases"/>
    <property type="match status" value="1"/>
</dbReference>
<evidence type="ECO:0000313" key="2">
    <source>
        <dbReference type="Proteomes" id="UP000238908"/>
    </source>
</evidence>
<comment type="caution">
    <text evidence="1">The sequence shown here is derived from an EMBL/GenBank/DDBJ whole genome shotgun (WGS) entry which is preliminary data.</text>
</comment>
<dbReference type="AlphaFoldDB" id="A0A2S7CCL0"/>
<reference evidence="1 2" key="1">
    <citation type="submission" date="2016-08" db="EMBL/GenBank/DDBJ databases">
        <authorList>
            <person name="Seilhamer J.J."/>
        </authorList>
    </citation>
    <scope>NUCLEOTIDE SEQUENCE [LARGE SCALE GENOMIC DNA]</scope>
    <source>
        <strain evidence="1 2">CFBP7245</strain>
    </source>
</reference>
<dbReference type="RefSeq" id="WP_104614170.1">
    <property type="nucleotide sequence ID" value="NZ_JBHLXZ010000001.1"/>
</dbReference>
<proteinExistence type="predicted"/>
<name>A0A2S7CCL0_9XANT</name>
<dbReference type="EMBL" id="MDEE01000001">
    <property type="protein sequence ID" value="PPU59253.1"/>
    <property type="molecule type" value="Genomic_DNA"/>
</dbReference>
<dbReference type="Pfam" id="PF13469">
    <property type="entry name" value="Sulfotransfer_3"/>
    <property type="match status" value="1"/>
</dbReference>
<dbReference type="GO" id="GO:0016740">
    <property type="term" value="F:transferase activity"/>
    <property type="evidence" value="ECO:0007669"/>
    <property type="project" value="UniProtKB-KW"/>
</dbReference>
<organism evidence="1 2">
    <name type="scientific">Xanthomonas dyei</name>
    <dbReference type="NCBI Taxonomy" id="743699"/>
    <lineage>
        <taxon>Bacteria</taxon>
        <taxon>Pseudomonadati</taxon>
        <taxon>Pseudomonadota</taxon>
        <taxon>Gammaproteobacteria</taxon>
        <taxon>Lysobacterales</taxon>
        <taxon>Lysobacteraceae</taxon>
        <taxon>Xanthomonas</taxon>
    </lineage>
</organism>
<keyword evidence="1" id="KW-0808">Transferase</keyword>
<protein>
    <submittedName>
        <fullName evidence="1">Sulfotransferase</fullName>
    </submittedName>
</protein>
<sequence>MDYHFISGLPRAGSSLLAALLRQNPHVHADVTSPVARLYAAMLMGMSEEHPSNIQIDDAQRVRLMRAVFDAYYQDRQGVRTVLDTNRAWCSRVAGLATLFPHSRILCCVRDVGWIVDSFERLAQAQPLRLSALFGYDPEDSVSMRADLLAGSRGVVGYALDGLRQAFYGDHADRLLLVRYETLAQRPAQAMEQIYAFLQLPFFAHDYAGVQAESAHFDTALQSPGLHRVRCGVSYVPRRSVLPPALFHQLQQLVFWESGPSHGALLV</sequence>
<accession>A0A2S7CCL0</accession>
<dbReference type="Proteomes" id="UP000238908">
    <property type="component" value="Unassembled WGS sequence"/>
</dbReference>
<gene>
    <name evidence="1" type="ORF">XdyCFBP7245_02205</name>
</gene>
<evidence type="ECO:0000313" key="1">
    <source>
        <dbReference type="EMBL" id="PPU59253.1"/>
    </source>
</evidence>